<dbReference type="GO" id="GO:0032040">
    <property type="term" value="C:small-subunit processome"/>
    <property type="evidence" value="ECO:0007669"/>
    <property type="project" value="TreeGrafter"/>
</dbReference>
<evidence type="ECO:0000259" key="1">
    <source>
        <dbReference type="Pfam" id="PF24892"/>
    </source>
</evidence>
<dbReference type="EMBL" id="VUJU01002934">
    <property type="protein sequence ID" value="KAF0759635.1"/>
    <property type="molecule type" value="Genomic_DNA"/>
</dbReference>
<evidence type="ECO:0000313" key="3">
    <source>
        <dbReference type="Proteomes" id="UP000478052"/>
    </source>
</evidence>
<sequence>MEKFTYSGAMSSEQTDVEKNFLTTYIMSFEEFKELTDHRKLLNEIILSGKETEEQLVVQISLETIILDSCEKKIKQVMKETNTGDFNTEIITILSKRINDIYILFFKKFKYDVTLVSSYLEFCSKNKKTFSEYKPVLDDIMYSFHRDPEVYITGAHHALNECNNIESARRYIAVGKQFHDDIKKLHVKEFWIEIQNLKKTGDNSIQTALKKYGSIIQKFKYDIHIHIDLVDTIFNEKIKMSQLHCIIIRDMIDKQRENELMWQQLGKIHLNGYVYNYDTEIIQKVQDINRIDCIKNCIGTYNKALKETKTIMNKRKLWELFLDDVIEIYSSSDTDNQTNKNFINKMVDQTFSQAYRSNIMKMPRHFIFWADRNHYDKDRELAILKRGLTISNNDVDLWSNLFKYYINRDFLRNAMAVLFESVSIIKVKSLPLWEIMEFYVLSTEEDMVEKFYRQASIIVKIEEINLRFRPEYLEWRVLTFDIESGRQIFSILKFLEPKCHDLYKRMLRFETLNIVTNGKKHIKYMRKLYSEACNKFGHTDVELWYDCIRFEYLYGIPSLVDVIFAAGINHLEKPSYKTKLTEMKTELDAQFRLNREMESRW</sequence>
<dbReference type="GO" id="GO:0034388">
    <property type="term" value="C:Pwp2p-containing subcomplex of 90S preribosome"/>
    <property type="evidence" value="ECO:0007669"/>
    <property type="project" value="TreeGrafter"/>
</dbReference>
<dbReference type="GO" id="GO:0000462">
    <property type="term" value="P:maturation of SSU-rRNA from tricistronic rRNA transcript (SSU-rRNA, 5.8S rRNA, LSU-rRNA)"/>
    <property type="evidence" value="ECO:0007669"/>
    <property type="project" value="InterPro"/>
</dbReference>
<feature type="domain" description="U3 small nucleolar RNA-associated protein 6 homolog C-terminal" evidence="1">
    <location>
        <begin position="296"/>
        <end position="551"/>
    </location>
</feature>
<dbReference type="Proteomes" id="UP000478052">
    <property type="component" value="Unassembled WGS sequence"/>
</dbReference>
<dbReference type="InterPro" id="IPR056907">
    <property type="entry name" value="UTP6_C"/>
</dbReference>
<dbReference type="PANTHER" id="PTHR23271">
    <property type="entry name" value="HEPATOCELLULAR CARCINOMA-ASSOCIATED ANTIGEN 66"/>
    <property type="match status" value="1"/>
</dbReference>
<dbReference type="PANTHER" id="PTHR23271:SF1">
    <property type="entry name" value="U3 SMALL NUCLEOLAR RNA-ASSOCIATED PROTEIN 6 HOMOLOG"/>
    <property type="match status" value="1"/>
</dbReference>
<feature type="non-terminal residue" evidence="2">
    <location>
        <position position="601"/>
    </location>
</feature>
<dbReference type="InterPro" id="IPR013949">
    <property type="entry name" value="Utp6"/>
</dbReference>
<reference evidence="2 3" key="1">
    <citation type="submission" date="2019-08" db="EMBL/GenBank/DDBJ databases">
        <title>Whole genome of Aphis craccivora.</title>
        <authorList>
            <person name="Voronova N.V."/>
            <person name="Shulinski R.S."/>
            <person name="Bandarenka Y.V."/>
            <person name="Zhorov D.G."/>
            <person name="Warner D."/>
        </authorList>
    </citation>
    <scope>NUCLEOTIDE SEQUENCE [LARGE SCALE GENOMIC DNA]</scope>
    <source>
        <strain evidence="2">180601</strain>
        <tissue evidence="2">Whole Body</tissue>
    </source>
</reference>
<dbReference type="AlphaFoldDB" id="A0A6G0YQ60"/>
<organism evidence="2 3">
    <name type="scientific">Aphis craccivora</name>
    <name type="common">Cowpea aphid</name>
    <dbReference type="NCBI Taxonomy" id="307492"/>
    <lineage>
        <taxon>Eukaryota</taxon>
        <taxon>Metazoa</taxon>
        <taxon>Ecdysozoa</taxon>
        <taxon>Arthropoda</taxon>
        <taxon>Hexapoda</taxon>
        <taxon>Insecta</taxon>
        <taxon>Pterygota</taxon>
        <taxon>Neoptera</taxon>
        <taxon>Paraneoptera</taxon>
        <taxon>Hemiptera</taxon>
        <taxon>Sternorrhyncha</taxon>
        <taxon>Aphidomorpha</taxon>
        <taxon>Aphidoidea</taxon>
        <taxon>Aphididae</taxon>
        <taxon>Aphidini</taxon>
        <taxon>Aphis</taxon>
        <taxon>Aphis</taxon>
    </lineage>
</organism>
<dbReference type="GO" id="GO:0030515">
    <property type="term" value="F:snoRNA binding"/>
    <property type="evidence" value="ECO:0007669"/>
    <property type="project" value="InterPro"/>
</dbReference>
<dbReference type="Pfam" id="PF24892">
    <property type="entry name" value="UTP6_C"/>
    <property type="match status" value="1"/>
</dbReference>
<accession>A0A6G0YQ60</accession>
<protein>
    <submittedName>
        <fullName evidence="2">U3 small nucleolar RNA-associated protein 6</fullName>
    </submittedName>
</protein>
<gene>
    <name evidence="2" type="ORF">FWK35_00027373</name>
</gene>
<evidence type="ECO:0000313" key="2">
    <source>
        <dbReference type="EMBL" id="KAF0759635.1"/>
    </source>
</evidence>
<name>A0A6G0YQ60_APHCR</name>
<proteinExistence type="predicted"/>
<comment type="caution">
    <text evidence="2">The sequence shown here is derived from an EMBL/GenBank/DDBJ whole genome shotgun (WGS) entry which is preliminary data.</text>
</comment>
<dbReference type="OrthoDB" id="28112at2759"/>
<keyword evidence="3" id="KW-1185">Reference proteome</keyword>